<feature type="transmembrane region" description="Helical" evidence="1">
    <location>
        <begin position="164"/>
        <end position="183"/>
    </location>
</feature>
<feature type="transmembrane region" description="Helical" evidence="1">
    <location>
        <begin position="212"/>
        <end position="231"/>
    </location>
</feature>
<protein>
    <submittedName>
        <fullName evidence="3">Sodium:proton antiporter</fullName>
    </submittedName>
</protein>
<feature type="transmembrane region" description="Helical" evidence="1">
    <location>
        <begin position="36"/>
        <end position="54"/>
    </location>
</feature>
<evidence type="ECO:0000256" key="1">
    <source>
        <dbReference type="SAM" id="Phobius"/>
    </source>
</evidence>
<feature type="transmembrane region" description="Helical" evidence="1">
    <location>
        <begin position="406"/>
        <end position="428"/>
    </location>
</feature>
<evidence type="ECO:0000313" key="3">
    <source>
        <dbReference type="EMBL" id="MDX6804598.1"/>
    </source>
</evidence>
<feature type="transmembrane region" description="Helical" evidence="1">
    <location>
        <begin position="291"/>
        <end position="308"/>
    </location>
</feature>
<dbReference type="Pfam" id="PF16980">
    <property type="entry name" value="CitMHS_2"/>
    <property type="match status" value="1"/>
</dbReference>
<name>A0ABU4RK85_9HYPH</name>
<dbReference type="Proteomes" id="UP001274321">
    <property type="component" value="Unassembled WGS sequence"/>
</dbReference>
<feature type="transmembrane region" description="Helical" evidence="1">
    <location>
        <begin position="370"/>
        <end position="394"/>
    </location>
</feature>
<keyword evidence="1" id="KW-0812">Transmembrane</keyword>
<accession>A0ABU4RK85</accession>
<reference evidence="3 4" key="1">
    <citation type="submission" date="2023-11" db="EMBL/GenBank/DDBJ databases">
        <authorList>
            <person name="Bao R."/>
        </authorList>
    </citation>
    <scope>NUCLEOTIDE SEQUENCE [LARGE SCALE GENOMIC DNA]</scope>
    <source>
        <strain evidence="3 4">PJ23</strain>
    </source>
</reference>
<feature type="transmembrane region" description="Helical" evidence="1">
    <location>
        <begin position="98"/>
        <end position="118"/>
    </location>
</feature>
<gene>
    <name evidence="3" type="ORF">SCD90_00855</name>
</gene>
<organism evidence="3 4">
    <name type="scientific">Terrihabitans rhizophilus</name>
    <dbReference type="NCBI Taxonomy" id="3092662"/>
    <lineage>
        <taxon>Bacteria</taxon>
        <taxon>Pseudomonadati</taxon>
        <taxon>Pseudomonadota</taxon>
        <taxon>Alphaproteobacteria</taxon>
        <taxon>Hyphomicrobiales</taxon>
        <taxon>Terrihabitans</taxon>
    </lineage>
</organism>
<dbReference type="InterPro" id="IPR031566">
    <property type="entry name" value="CitMHS_2"/>
</dbReference>
<sequence>MIRLLLISVPALLVSFAAEAAVPAGMPVTAGLSPLWGLPFAGMLLSIALFPLLASSFWHHHYGKVALFWALCFLVPYAATFGMGLAFHDLVHAALLEYIPFIVLLFALFTISGGLLVVGNIHGSPATNTALLATGTLLASVIGTTGASMLLIRPLLRANDNRRYNVHTVVFFIFLVSNIGGSLTPLGDPPLFLGYLKGVEFFWTSVHLGPQTLVLAVALLGIFFMLDTAMFRKEGQPRRPDPTPDTRRIGMIGLANVPLLIGVIAAILMSGMWKPGISFDVFGTQVELQNLVRDGIILALAFVSLRVTSPEIRRGNDFDWEPIREVAKLFAGIFSTIIPVIAILRAGRDGAAAPLVDLVTDPSGAPIDSMYFWMTGLLSGVLDNAPTYLVFFNLAGGDAQHLMVQATSTLAAISGGAVFMGALTYVGNAPNFMVLAIAKSRGVNMPSFFGYILWSGAILIPLFMLLTLLFFHL</sequence>
<dbReference type="EMBL" id="JAXAFJ010000001">
    <property type="protein sequence ID" value="MDX6804598.1"/>
    <property type="molecule type" value="Genomic_DNA"/>
</dbReference>
<feature type="transmembrane region" description="Helical" evidence="1">
    <location>
        <begin position="448"/>
        <end position="471"/>
    </location>
</feature>
<feature type="chain" id="PRO_5046433231" evidence="2">
    <location>
        <begin position="21"/>
        <end position="473"/>
    </location>
</feature>
<keyword evidence="4" id="KW-1185">Reference proteome</keyword>
<comment type="caution">
    <text evidence="3">The sequence shown here is derived from an EMBL/GenBank/DDBJ whole genome shotgun (WGS) entry which is preliminary data.</text>
</comment>
<evidence type="ECO:0000313" key="4">
    <source>
        <dbReference type="Proteomes" id="UP001274321"/>
    </source>
</evidence>
<feature type="transmembrane region" description="Helical" evidence="1">
    <location>
        <begin position="329"/>
        <end position="347"/>
    </location>
</feature>
<feature type="transmembrane region" description="Helical" evidence="1">
    <location>
        <begin position="130"/>
        <end position="152"/>
    </location>
</feature>
<keyword evidence="1" id="KW-0472">Membrane</keyword>
<feature type="signal peptide" evidence="2">
    <location>
        <begin position="1"/>
        <end position="20"/>
    </location>
</feature>
<keyword evidence="2" id="KW-0732">Signal</keyword>
<proteinExistence type="predicted"/>
<feature type="transmembrane region" description="Helical" evidence="1">
    <location>
        <begin position="66"/>
        <end position="86"/>
    </location>
</feature>
<dbReference type="RefSeq" id="WP_319842723.1">
    <property type="nucleotide sequence ID" value="NZ_JAXAFJ010000001.1"/>
</dbReference>
<evidence type="ECO:0000256" key="2">
    <source>
        <dbReference type="SAM" id="SignalP"/>
    </source>
</evidence>
<keyword evidence="1" id="KW-1133">Transmembrane helix</keyword>
<feature type="transmembrane region" description="Helical" evidence="1">
    <location>
        <begin position="252"/>
        <end position="271"/>
    </location>
</feature>